<feature type="domain" description="Surface presentation of antigen" evidence="2">
    <location>
        <begin position="254"/>
        <end position="333"/>
    </location>
</feature>
<evidence type="ECO:0000313" key="3">
    <source>
        <dbReference type="EMBL" id="QGH29853.1"/>
    </source>
</evidence>
<feature type="region of interest" description="Disordered" evidence="1">
    <location>
        <begin position="297"/>
        <end position="335"/>
    </location>
</feature>
<feature type="region of interest" description="Disordered" evidence="1">
    <location>
        <begin position="114"/>
        <end position="230"/>
    </location>
</feature>
<feature type="compositionally biased region" description="Polar residues" evidence="1">
    <location>
        <begin position="209"/>
        <end position="219"/>
    </location>
</feature>
<protein>
    <recommendedName>
        <fullName evidence="2">Surface presentation of antigen domain-containing protein</fullName>
    </recommendedName>
</protein>
<feature type="compositionally biased region" description="Basic and acidic residues" evidence="1">
    <location>
        <begin position="190"/>
        <end position="202"/>
    </location>
</feature>
<dbReference type="EMBL" id="CP045845">
    <property type="protein sequence ID" value="QGH29853.1"/>
    <property type="molecule type" value="Genomic_DNA"/>
</dbReference>
<name>A0ABX6DM25_KLUIN</name>
<reference evidence="3 4" key="1">
    <citation type="submission" date="2019-10" db="EMBL/GenBank/DDBJ databases">
        <title>Complete genome sequencing of drug resistant plasmids in Kluyvera intermedia.</title>
        <authorList>
            <person name="Ke C."/>
            <person name="Jian S."/>
        </authorList>
    </citation>
    <scope>NUCLEOTIDE SEQUENCE [LARGE SCALE GENOMIC DNA]</scope>
    <source>
        <strain evidence="3 4">N2-1</strain>
    </source>
</reference>
<feature type="compositionally biased region" description="Polar residues" evidence="1">
    <location>
        <begin position="167"/>
        <end position="188"/>
    </location>
</feature>
<feature type="compositionally biased region" description="Basic and acidic residues" evidence="1">
    <location>
        <begin position="315"/>
        <end position="326"/>
    </location>
</feature>
<dbReference type="Pfam" id="PF02510">
    <property type="entry name" value="SPAN"/>
    <property type="match status" value="1"/>
</dbReference>
<dbReference type="InterPro" id="IPR056746">
    <property type="entry name" value="SPAN_dom"/>
</dbReference>
<feature type="compositionally biased region" description="Polar residues" evidence="1">
    <location>
        <begin position="149"/>
        <end position="160"/>
    </location>
</feature>
<evidence type="ECO:0000259" key="2">
    <source>
        <dbReference type="Pfam" id="PF02510"/>
    </source>
</evidence>
<keyword evidence="4" id="KW-1185">Reference proteome</keyword>
<accession>A0ABX6DM25</accession>
<dbReference type="RefSeq" id="WP_153742749.1">
    <property type="nucleotide sequence ID" value="NZ_CP045843.1"/>
</dbReference>
<gene>
    <name evidence="3" type="ORF">GHC21_09365</name>
</gene>
<proteinExistence type="predicted"/>
<dbReference type="Proteomes" id="UP000344450">
    <property type="component" value="Chromosome"/>
</dbReference>
<feature type="compositionally biased region" description="Low complexity" evidence="1">
    <location>
        <begin position="133"/>
        <end position="143"/>
    </location>
</feature>
<dbReference type="GeneID" id="91972609"/>
<evidence type="ECO:0000256" key="1">
    <source>
        <dbReference type="SAM" id="MobiDB-lite"/>
    </source>
</evidence>
<sequence length="335" mass="35860">MLEKVSEVKVNTALNDGSVSDDGALLEWVDKKKKQNASGESSPSAMMSAQMLVQLLNASRTGGGLQHTTDKIASAATRHASTLPLSGDQKLSLTDRKTLTAELGNALALKLNRSGEGAGRKESARGESFQVKPSAASDAPAPSRESEFSPRSTAIQSAGTSVPRAPDSSTLTPSVTLQSMAASETTSPRLVDKSQRKEESGEVKPVLTSGKSPDITSSVESERQVKSQNAPATLQQLKGQLNAPAVPSAKEMQAVEVDYTFQRWSGDHSVKVSIPVQSLREGNMTLLPSDTRAADALSRNLSHLTGHSPELLQPRQERDEQQKREQQPQPDEEQE</sequence>
<evidence type="ECO:0000313" key="4">
    <source>
        <dbReference type="Proteomes" id="UP000344450"/>
    </source>
</evidence>
<organism evidence="3 4">
    <name type="scientific">Kluyvera intermedia</name>
    <name type="common">Enterobacter intermedius</name>
    <dbReference type="NCBI Taxonomy" id="61648"/>
    <lineage>
        <taxon>Bacteria</taxon>
        <taxon>Pseudomonadati</taxon>
        <taxon>Pseudomonadota</taxon>
        <taxon>Gammaproteobacteria</taxon>
        <taxon>Enterobacterales</taxon>
        <taxon>Enterobacteriaceae</taxon>
        <taxon>Kluyvera</taxon>
    </lineage>
</organism>